<dbReference type="Pfam" id="PF13531">
    <property type="entry name" value="SBP_bac_11"/>
    <property type="match status" value="1"/>
</dbReference>
<dbReference type="NCBIfam" id="TIGR01256">
    <property type="entry name" value="modA"/>
    <property type="match status" value="1"/>
</dbReference>
<feature type="chain" id="PRO_5047509331" evidence="4">
    <location>
        <begin position="27"/>
        <end position="279"/>
    </location>
</feature>
<feature type="signal peptide" evidence="4">
    <location>
        <begin position="1"/>
        <end position="26"/>
    </location>
</feature>
<keyword evidence="3 4" id="KW-0732">Signal</keyword>
<dbReference type="InterPro" id="IPR005950">
    <property type="entry name" value="ModA"/>
</dbReference>
<reference evidence="5" key="1">
    <citation type="submission" date="2022-11" db="EMBL/GenBank/DDBJ databases">
        <title>Lacrimispora xylanolytica sy1, complete genome.</title>
        <authorList>
            <person name="Choi S."/>
        </authorList>
    </citation>
    <scope>NUCLEOTIDE SEQUENCE</scope>
    <source>
        <strain evidence="5">Sy1</strain>
    </source>
</reference>
<dbReference type="RefSeq" id="WP_268114702.1">
    <property type="nucleotide sequence ID" value="NZ_CP113524.1"/>
</dbReference>
<evidence type="ECO:0000313" key="6">
    <source>
        <dbReference type="Proteomes" id="UP001163115"/>
    </source>
</evidence>
<keyword evidence="2" id="KW-0479">Metal-binding</keyword>
<evidence type="ECO:0000256" key="4">
    <source>
        <dbReference type="SAM" id="SignalP"/>
    </source>
</evidence>
<evidence type="ECO:0000256" key="2">
    <source>
        <dbReference type="ARBA" id="ARBA00022723"/>
    </source>
</evidence>
<dbReference type="SUPFAM" id="SSF53850">
    <property type="entry name" value="Periplasmic binding protein-like II"/>
    <property type="match status" value="1"/>
</dbReference>
<gene>
    <name evidence="5" type="primary">modA</name>
    <name evidence="5" type="ORF">OW255_16675</name>
</gene>
<name>A0ABY7AA66_9FIRM</name>
<evidence type="ECO:0000313" key="5">
    <source>
        <dbReference type="EMBL" id="WAJ23183.1"/>
    </source>
</evidence>
<dbReference type="Gene3D" id="3.40.190.10">
    <property type="entry name" value="Periplasmic binding protein-like II"/>
    <property type="match status" value="2"/>
</dbReference>
<organism evidence="5 6">
    <name type="scientific">Lacrimispora xylanolytica</name>
    <dbReference type="NCBI Taxonomy" id="29375"/>
    <lineage>
        <taxon>Bacteria</taxon>
        <taxon>Bacillati</taxon>
        <taxon>Bacillota</taxon>
        <taxon>Clostridia</taxon>
        <taxon>Lachnospirales</taxon>
        <taxon>Lachnospiraceae</taxon>
        <taxon>Lacrimispora</taxon>
    </lineage>
</organism>
<proteinExistence type="inferred from homology"/>
<keyword evidence="6" id="KW-1185">Reference proteome</keyword>
<dbReference type="Proteomes" id="UP001163115">
    <property type="component" value="Chromosome"/>
</dbReference>
<dbReference type="EMBL" id="CP113524">
    <property type="protein sequence ID" value="WAJ23183.1"/>
    <property type="molecule type" value="Genomic_DNA"/>
</dbReference>
<evidence type="ECO:0000256" key="3">
    <source>
        <dbReference type="ARBA" id="ARBA00022729"/>
    </source>
</evidence>
<protein>
    <submittedName>
        <fullName evidence="5">Molybdate ABC transporter substrate-binding protein</fullName>
    </submittedName>
</protein>
<sequence length="279" mass="29989">MKRGKKLFALLLAVLTALQLTGCQGAAAVNAGKVETKTETSVSQSADLYVFIAASLKNTMEEVKKEYESKHPGVTVIYNADSSGTLKTQIEEGARCDIFFSAATKQMDELKKGGFVKEDSVNNLLVNQMVLIKPKGGKTTVIGFDNITNASSLALAGEDVPVGQYARKLFEKMGILDKVMAMEINQGPNVTAVLTAVAEGSNEVGIVYATDAASMADKVEVIATVDKGMLDPAIYPVGLTEDKEASKEELEAAEEFFQYLTGSEEVKKLFLDAGFELYK</sequence>
<dbReference type="PANTHER" id="PTHR30632">
    <property type="entry name" value="MOLYBDATE-BINDING PERIPLASMIC PROTEIN"/>
    <property type="match status" value="1"/>
</dbReference>
<dbReference type="PANTHER" id="PTHR30632:SF0">
    <property type="entry name" value="SULFATE-BINDING PROTEIN"/>
    <property type="match status" value="1"/>
</dbReference>
<evidence type="ECO:0000256" key="1">
    <source>
        <dbReference type="ARBA" id="ARBA00009175"/>
    </source>
</evidence>
<dbReference type="PIRSF" id="PIRSF004846">
    <property type="entry name" value="ModA"/>
    <property type="match status" value="1"/>
</dbReference>
<accession>A0ABY7AA66</accession>
<dbReference type="InterPro" id="IPR050682">
    <property type="entry name" value="ModA/WtpA"/>
</dbReference>
<comment type="similarity">
    <text evidence="1">Belongs to the bacterial solute-binding protein ModA family.</text>
</comment>